<keyword evidence="2 8" id="KW-0474">Menaquinone biosynthesis</keyword>
<dbReference type="AlphaFoldDB" id="A0A7C9QSF2"/>
<evidence type="ECO:0000256" key="1">
    <source>
        <dbReference type="ARBA" id="ARBA00004141"/>
    </source>
</evidence>
<evidence type="ECO:0000256" key="2">
    <source>
        <dbReference type="ARBA" id="ARBA00022428"/>
    </source>
</evidence>
<comment type="subcellular location">
    <subcellularLocation>
        <location evidence="8">Cell membrane</location>
        <topology evidence="8">Multi-pass membrane protein</topology>
    </subcellularLocation>
    <subcellularLocation>
        <location evidence="1">Membrane</location>
        <topology evidence="1">Multi-pass membrane protein</topology>
    </subcellularLocation>
</comment>
<evidence type="ECO:0000256" key="9">
    <source>
        <dbReference type="NCBIfam" id="TIGR00751"/>
    </source>
</evidence>
<dbReference type="GO" id="GO:0005886">
    <property type="term" value="C:plasma membrane"/>
    <property type="evidence" value="ECO:0007669"/>
    <property type="project" value="UniProtKB-SubCell"/>
</dbReference>
<proteinExistence type="inferred from homology"/>
<comment type="function">
    <text evidence="8">Conversion of 1,4-dihydroxy-2-naphthoate (DHNA) to demethylmenaquinone (DMK).</text>
</comment>
<evidence type="ECO:0000313" key="11">
    <source>
        <dbReference type="EMBL" id="NFV79344.1"/>
    </source>
</evidence>
<keyword evidence="12" id="KW-1185">Reference proteome</keyword>
<protein>
    <recommendedName>
        <fullName evidence="8 9">1,4-dihydroxy-2-naphthoate octaprenyltransferase</fullName>
        <shortName evidence="8">DHNA-octaprenyltransferase</shortName>
        <ecNumber evidence="8 9">2.5.1.74</ecNumber>
    </recommendedName>
</protein>
<dbReference type="HAMAP" id="MF_01937">
    <property type="entry name" value="MenA_1"/>
    <property type="match status" value="1"/>
</dbReference>
<feature type="transmembrane region" description="Helical" evidence="8">
    <location>
        <begin position="195"/>
        <end position="213"/>
    </location>
</feature>
<dbReference type="PANTHER" id="PTHR13929">
    <property type="entry name" value="1,4-DIHYDROXY-2-NAPHTHOATE OCTAPRENYLTRANSFERASE"/>
    <property type="match status" value="1"/>
</dbReference>
<evidence type="ECO:0000256" key="6">
    <source>
        <dbReference type="ARBA" id="ARBA00022989"/>
    </source>
</evidence>
<comment type="caution">
    <text evidence="11">The sequence shown here is derived from an EMBL/GenBank/DDBJ whole genome shotgun (WGS) entry which is preliminary data.</text>
</comment>
<evidence type="ECO:0000256" key="10">
    <source>
        <dbReference type="SAM" id="MobiDB-lite"/>
    </source>
</evidence>
<evidence type="ECO:0000256" key="4">
    <source>
        <dbReference type="ARBA" id="ARBA00022679"/>
    </source>
</evidence>
<dbReference type="GO" id="GO:0042371">
    <property type="term" value="P:vitamin K biosynthetic process"/>
    <property type="evidence" value="ECO:0007669"/>
    <property type="project" value="TreeGrafter"/>
</dbReference>
<dbReference type="EMBL" id="JAAIYP010000026">
    <property type="protein sequence ID" value="NFV79344.1"/>
    <property type="molecule type" value="Genomic_DNA"/>
</dbReference>
<dbReference type="Gene3D" id="1.10.357.140">
    <property type="entry name" value="UbiA prenyltransferase"/>
    <property type="match status" value="1"/>
</dbReference>
<dbReference type="NCBIfam" id="TIGR00751">
    <property type="entry name" value="menA"/>
    <property type="match status" value="1"/>
</dbReference>
<dbReference type="EC" id="2.5.1.74" evidence="8 9"/>
<dbReference type="PIRSF" id="PIRSF005355">
    <property type="entry name" value="UBIAD1"/>
    <property type="match status" value="1"/>
</dbReference>
<accession>A0A7C9QSF2</accession>
<feature type="transmembrane region" description="Helical" evidence="8">
    <location>
        <begin position="264"/>
        <end position="283"/>
    </location>
</feature>
<keyword evidence="5 8" id="KW-0812">Transmembrane</keyword>
<evidence type="ECO:0000256" key="8">
    <source>
        <dbReference type="HAMAP-Rule" id="MF_01937"/>
    </source>
</evidence>
<dbReference type="Pfam" id="PF01040">
    <property type="entry name" value="UbiA"/>
    <property type="match status" value="1"/>
</dbReference>
<evidence type="ECO:0000256" key="5">
    <source>
        <dbReference type="ARBA" id="ARBA00022692"/>
    </source>
</evidence>
<dbReference type="GO" id="GO:0009234">
    <property type="term" value="P:menaquinone biosynthetic process"/>
    <property type="evidence" value="ECO:0007669"/>
    <property type="project" value="UniProtKB-UniRule"/>
</dbReference>
<feature type="transmembrane region" description="Helical" evidence="8">
    <location>
        <begin position="170"/>
        <end position="189"/>
    </location>
</feature>
<feature type="transmembrane region" description="Helical" evidence="8">
    <location>
        <begin position="63"/>
        <end position="83"/>
    </location>
</feature>
<organism evidence="11 12">
    <name type="scientific">Magnetospirillum aberrantis SpK</name>
    <dbReference type="NCBI Taxonomy" id="908842"/>
    <lineage>
        <taxon>Bacteria</taxon>
        <taxon>Pseudomonadati</taxon>
        <taxon>Pseudomonadota</taxon>
        <taxon>Alphaproteobacteria</taxon>
        <taxon>Rhodospirillales</taxon>
        <taxon>Rhodospirillaceae</taxon>
        <taxon>Magnetospirillum</taxon>
    </lineage>
</organism>
<reference evidence="11 12" key="1">
    <citation type="submission" date="2020-02" db="EMBL/GenBank/DDBJ databases">
        <authorList>
            <person name="Dziuba M."/>
            <person name="Kuznetsov B."/>
            <person name="Mardanov A."/>
            <person name="Ravin N."/>
            <person name="Grouzdev D."/>
        </authorList>
    </citation>
    <scope>NUCLEOTIDE SEQUENCE [LARGE SCALE GENOMIC DNA]</scope>
    <source>
        <strain evidence="11 12">SpK</strain>
    </source>
</reference>
<evidence type="ECO:0000313" key="12">
    <source>
        <dbReference type="Proteomes" id="UP000480684"/>
    </source>
</evidence>
<dbReference type="GO" id="GO:0046428">
    <property type="term" value="F:1,4-dihydroxy-2-naphthoate polyprenyltransferase activity"/>
    <property type="evidence" value="ECO:0007669"/>
    <property type="project" value="UniProtKB-UniRule"/>
</dbReference>
<dbReference type="CDD" id="cd13962">
    <property type="entry name" value="PT_UbiA_UBIAD1"/>
    <property type="match status" value="1"/>
</dbReference>
<gene>
    <name evidence="8 11" type="primary">menA</name>
    <name evidence="11" type="ORF">G4223_04380</name>
</gene>
<dbReference type="PANTHER" id="PTHR13929:SF0">
    <property type="entry name" value="UBIA PRENYLTRANSFERASE DOMAIN-CONTAINING PROTEIN 1"/>
    <property type="match status" value="1"/>
</dbReference>
<dbReference type="Proteomes" id="UP000480684">
    <property type="component" value="Unassembled WGS sequence"/>
</dbReference>
<dbReference type="InterPro" id="IPR004657">
    <property type="entry name" value="MenA"/>
</dbReference>
<keyword evidence="3 8" id="KW-1003">Cell membrane</keyword>
<dbReference type="InterPro" id="IPR044878">
    <property type="entry name" value="UbiA_sf"/>
</dbReference>
<comment type="similarity">
    <text evidence="8">Belongs to the MenA family. Type 1 subfamily.</text>
</comment>
<dbReference type="UniPathway" id="UPA00079">
    <property type="reaction ID" value="UER00168"/>
</dbReference>
<evidence type="ECO:0000256" key="3">
    <source>
        <dbReference type="ARBA" id="ARBA00022475"/>
    </source>
</evidence>
<keyword evidence="7 8" id="KW-0472">Membrane</keyword>
<name>A0A7C9QSF2_9PROT</name>
<dbReference type="InterPro" id="IPR000537">
    <property type="entry name" value="UbiA_prenyltransferase"/>
</dbReference>
<keyword evidence="4 8" id="KW-0808">Transferase</keyword>
<dbReference type="InterPro" id="IPR026046">
    <property type="entry name" value="UBIAD1"/>
</dbReference>
<dbReference type="RefSeq" id="WP_163675543.1">
    <property type="nucleotide sequence ID" value="NZ_JAAIYP010000026.1"/>
</dbReference>
<feature type="compositionally biased region" description="Polar residues" evidence="10">
    <location>
        <begin position="7"/>
        <end position="17"/>
    </location>
</feature>
<feature type="region of interest" description="Disordered" evidence="10">
    <location>
        <begin position="1"/>
        <end position="23"/>
    </location>
</feature>
<evidence type="ECO:0000256" key="7">
    <source>
        <dbReference type="ARBA" id="ARBA00023136"/>
    </source>
</evidence>
<comment type="pathway">
    <text evidence="8">Quinol/quinone metabolism; menaquinone biosynthesis; menaquinol from 1,4-dihydroxy-2-naphthoate: step 1/2.</text>
</comment>
<keyword evidence="6 8" id="KW-1133">Transmembrane helix</keyword>
<sequence length="313" mass="32247">MRVDPGTSRQVPTSGQPASHAAEPPTGLRLWLMAIRPRTLTIAVAPVVAGAGLVWSQSHHLSLLPLVAALLGALAIQAGTNLWNDVGDAERGGDQPMRQGPPRVTALGWVTPDRVRVAALCSFAVAALFGLYLAWVGGWPIVALGLASLVAGWAYSGGPRPIAYTALGEVFVMAFFGVGAVAGTVWLQTARLDPAALVLGVAIGLPACAVLMANNYRDLEADRLVGRRTLAIRLGPDGSKLAYAGMMLGPLAVLMSPAAPPGGWLTLLAAPLAIKLVVAFAGTPRGPAFNQILAGTARYQLVLAALVAAEGLL</sequence>
<comment type="catalytic activity">
    <reaction evidence="8">
        <text>an all-trans-polyprenyl diphosphate + 1,4-dihydroxy-2-naphthoate + H(+) = a 2-demethylmenaquinol + CO2 + diphosphate</text>
        <dbReference type="Rhea" id="RHEA:26478"/>
        <dbReference type="Rhea" id="RHEA-COMP:9563"/>
        <dbReference type="Rhea" id="RHEA-COMP:9564"/>
        <dbReference type="ChEBI" id="CHEBI:11173"/>
        <dbReference type="ChEBI" id="CHEBI:15378"/>
        <dbReference type="ChEBI" id="CHEBI:16526"/>
        <dbReference type="ChEBI" id="CHEBI:33019"/>
        <dbReference type="ChEBI" id="CHEBI:55437"/>
        <dbReference type="ChEBI" id="CHEBI:58914"/>
        <dbReference type="EC" id="2.5.1.74"/>
    </reaction>
</comment>
<feature type="transmembrane region" description="Helical" evidence="8">
    <location>
        <begin position="39"/>
        <end position="57"/>
    </location>
</feature>
<comment type="caution">
    <text evidence="8">Lacks conserved residue(s) required for the propagation of feature annotation.</text>
</comment>